<dbReference type="Gene3D" id="3.20.20.140">
    <property type="entry name" value="Metal-dependent hydrolases"/>
    <property type="match status" value="1"/>
</dbReference>
<keyword evidence="4" id="KW-1185">Reference proteome</keyword>
<dbReference type="Proteomes" id="UP000295444">
    <property type="component" value="Unassembled WGS sequence"/>
</dbReference>
<dbReference type="SUPFAM" id="SSF51338">
    <property type="entry name" value="Composite domain of metallo-dependent hydrolases"/>
    <property type="match status" value="2"/>
</dbReference>
<dbReference type="SUPFAM" id="SSF51556">
    <property type="entry name" value="Metallo-dependent hydrolases"/>
    <property type="match status" value="1"/>
</dbReference>
<keyword evidence="1 3" id="KW-0378">Hydrolase</keyword>
<dbReference type="InterPro" id="IPR032466">
    <property type="entry name" value="Metal_Hydrolase"/>
</dbReference>
<dbReference type="CDD" id="cd01298">
    <property type="entry name" value="ATZ_TRZ_like"/>
    <property type="match status" value="1"/>
</dbReference>
<dbReference type="GO" id="GO:0016810">
    <property type="term" value="F:hydrolase activity, acting on carbon-nitrogen (but not peptide) bonds"/>
    <property type="evidence" value="ECO:0007669"/>
    <property type="project" value="InterPro"/>
</dbReference>
<evidence type="ECO:0000313" key="4">
    <source>
        <dbReference type="Proteomes" id="UP000295444"/>
    </source>
</evidence>
<dbReference type="EMBL" id="SNXZ01000002">
    <property type="protein sequence ID" value="TDQ01057.1"/>
    <property type="molecule type" value="Genomic_DNA"/>
</dbReference>
<dbReference type="AlphaFoldDB" id="A0A4R6SHG4"/>
<evidence type="ECO:0000259" key="2">
    <source>
        <dbReference type="Pfam" id="PF01979"/>
    </source>
</evidence>
<organism evidence="3 4">
    <name type="scientific">Labedaea rhizosphaerae</name>
    <dbReference type="NCBI Taxonomy" id="598644"/>
    <lineage>
        <taxon>Bacteria</taxon>
        <taxon>Bacillati</taxon>
        <taxon>Actinomycetota</taxon>
        <taxon>Actinomycetes</taxon>
        <taxon>Pseudonocardiales</taxon>
        <taxon>Pseudonocardiaceae</taxon>
        <taxon>Labedaea</taxon>
    </lineage>
</organism>
<dbReference type="InterPro" id="IPR011059">
    <property type="entry name" value="Metal-dep_hydrolase_composite"/>
</dbReference>
<dbReference type="Pfam" id="PF01979">
    <property type="entry name" value="Amidohydro_1"/>
    <property type="match status" value="1"/>
</dbReference>
<dbReference type="NCBIfam" id="NF006055">
    <property type="entry name" value="PRK08203.1"/>
    <property type="match status" value="1"/>
</dbReference>
<dbReference type="OrthoDB" id="3189065at2"/>
<proteinExistence type="predicted"/>
<dbReference type="InterPro" id="IPR050287">
    <property type="entry name" value="MTA/SAH_deaminase"/>
</dbReference>
<dbReference type="PANTHER" id="PTHR43794:SF11">
    <property type="entry name" value="AMIDOHYDROLASE-RELATED DOMAIN-CONTAINING PROTEIN"/>
    <property type="match status" value="1"/>
</dbReference>
<feature type="domain" description="Amidohydrolase-related" evidence="2">
    <location>
        <begin position="57"/>
        <end position="390"/>
    </location>
</feature>
<gene>
    <name evidence="3" type="ORF">EV186_102924</name>
</gene>
<dbReference type="Gene3D" id="2.30.40.10">
    <property type="entry name" value="Urease, subunit C, domain 1"/>
    <property type="match status" value="1"/>
</dbReference>
<protein>
    <submittedName>
        <fullName evidence="3">Cytosine/adenosine deaminase-related metal-dependent hydrolase</fullName>
    </submittedName>
</protein>
<comment type="caution">
    <text evidence="3">The sequence shown here is derived from an EMBL/GenBank/DDBJ whole genome shotgun (WGS) entry which is preliminary data.</text>
</comment>
<evidence type="ECO:0000313" key="3">
    <source>
        <dbReference type="EMBL" id="TDQ01057.1"/>
    </source>
</evidence>
<accession>A0A4R6SHG4</accession>
<name>A0A4R6SHG4_LABRH</name>
<dbReference type="InterPro" id="IPR006680">
    <property type="entry name" value="Amidohydro-rel"/>
</dbReference>
<evidence type="ECO:0000256" key="1">
    <source>
        <dbReference type="ARBA" id="ARBA00022801"/>
    </source>
</evidence>
<sequence>MRIVIDGAAIATVDAHGTEYASGHLVVADGVIESVGDGPAPEDLDAERRIDGRDCLITPGLVNTHHHLYQWASRGLAQDAILFDWLTALYPVWNGLDEEITLAAATAGLTRLAMTGATTCADHHYLFPADGGDQLGAVIAGAATVGLRLHAVRGSMDRGRSHGGLPPDRVVESTDDALAATETAIDRYHDTAPDARVRIAVGPCSPFSVSKELMTGAADLARRKGVRLHTHLAETVEEDQQCQAEYGCTPLEYAEQLGWLGDDVWLAHGIHFTDDAVRRLGATRTGIAHCPSSNARLGAGIARVADLRNAKAPVGLGADGAASNEDGGLGVEMRQAVYLARLHGGADAMSARDALRMATMGGAECLGRQDELGSLEPGKQADIAVWQLDALGQAGIADPVAALVLGPLPALRLLLVGGRTVVEDDECTGVSEVDVAHRLREASRRLLVRAEALR</sequence>
<dbReference type="RefSeq" id="WP_133849683.1">
    <property type="nucleotide sequence ID" value="NZ_SNXZ01000002.1"/>
</dbReference>
<reference evidence="3 4" key="1">
    <citation type="submission" date="2019-03" db="EMBL/GenBank/DDBJ databases">
        <title>Genomic Encyclopedia of Type Strains, Phase IV (KMG-IV): sequencing the most valuable type-strain genomes for metagenomic binning, comparative biology and taxonomic classification.</title>
        <authorList>
            <person name="Goeker M."/>
        </authorList>
    </citation>
    <scope>NUCLEOTIDE SEQUENCE [LARGE SCALE GENOMIC DNA]</scope>
    <source>
        <strain evidence="3 4">DSM 45361</strain>
    </source>
</reference>
<dbReference type="PANTHER" id="PTHR43794">
    <property type="entry name" value="AMINOHYDROLASE SSNA-RELATED"/>
    <property type="match status" value="1"/>
</dbReference>